<dbReference type="EMBL" id="CP028918">
    <property type="protein sequence ID" value="AWB47402.1"/>
    <property type="molecule type" value="Genomic_DNA"/>
</dbReference>
<dbReference type="InterPro" id="IPR045524">
    <property type="entry name" value="DUF6473"/>
</dbReference>
<proteinExistence type="predicted"/>
<evidence type="ECO:0000259" key="1">
    <source>
        <dbReference type="Pfam" id="PF20078"/>
    </source>
</evidence>
<reference evidence="2 3" key="1">
    <citation type="submission" date="2018-04" db="EMBL/GenBank/DDBJ databases">
        <title>Genome sequencing of Gemmobacter.</title>
        <authorList>
            <person name="Yi H."/>
            <person name="Baek M.-G."/>
        </authorList>
    </citation>
    <scope>NUCLEOTIDE SEQUENCE [LARGE SCALE GENOMIC DNA]</scope>
    <source>
        <strain evidence="2 3">HYN0069</strain>
    </source>
</reference>
<evidence type="ECO:0000313" key="2">
    <source>
        <dbReference type="EMBL" id="AWB47402.1"/>
    </source>
</evidence>
<sequence>MSFAFPGEMSLDYFPCRYGRSKLLFRGPRRDLAAPYVAVLGGGETYGKFVAEPWPALLQQALGVPVVNLGAVNAGPDAWAGDGAIPEIAAQARVTLVQVTGAQNLTNRFYSVHPRRNDRFLRASPLLASIYREIDFTEFTFTRHMMQSLYRASPEKFAIVAEELRAAWLARMIALLPRLGARVVLVWMAGQGPDAARPVPEDEPMLVTRAMLDALVQRGAGLVQVVYSDRAQTQGVAGMVYPAMAEAAARAMPGPMQHAEVAAAVEPVLAGLLGLGG</sequence>
<feature type="domain" description="DUF6473" evidence="1">
    <location>
        <begin position="1"/>
        <end position="272"/>
    </location>
</feature>
<keyword evidence="3" id="KW-1185">Reference proteome</keyword>
<dbReference type="Proteomes" id="UP000244496">
    <property type="component" value="Chromosome"/>
</dbReference>
<name>A0A2S0UHV1_9RHOB</name>
<evidence type="ECO:0000313" key="3">
    <source>
        <dbReference type="Proteomes" id="UP000244496"/>
    </source>
</evidence>
<accession>A0A2S0UHV1</accession>
<dbReference type="Pfam" id="PF20078">
    <property type="entry name" value="DUF6473"/>
    <property type="match status" value="1"/>
</dbReference>
<dbReference type="OrthoDB" id="7838347at2"/>
<organism evidence="2 3">
    <name type="scientific">Paragemmobacter aquarius</name>
    <dbReference type="NCBI Taxonomy" id="2169400"/>
    <lineage>
        <taxon>Bacteria</taxon>
        <taxon>Pseudomonadati</taxon>
        <taxon>Pseudomonadota</taxon>
        <taxon>Alphaproteobacteria</taxon>
        <taxon>Rhodobacterales</taxon>
        <taxon>Paracoccaceae</taxon>
        <taxon>Paragemmobacter</taxon>
    </lineage>
</organism>
<gene>
    <name evidence="2" type="ORF">HYN69_01765</name>
</gene>
<dbReference type="KEGG" id="geh:HYN69_01765"/>
<dbReference type="AlphaFoldDB" id="A0A2S0UHV1"/>
<dbReference type="RefSeq" id="WP_108434231.1">
    <property type="nucleotide sequence ID" value="NZ_CP028918.1"/>
</dbReference>
<protein>
    <recommendedName>
        <fullName evidence="1">DUF6473 domain-containing protein</fullName>
    </recommendedName>
</protein>